<reference evidence="1 2" key="1">
    <citation type="submission" date="2014-02" db="EMBL/GenBank/DDBJ databases">
        <authorList>
            <person name="Sears C."/>
            <person name="Carroll K."/>
            <person name="Sack B.R."/>
            <person name="Qadri F."/>
            <person name="Myers L.L."/>
            <person name="Chung G.-T."/>
            <person name="Escheverria P."/>
            <person name="Fraser C.M."/>
            <person name="Sadzewicz L."/>
            <person name="Shefchek K.A."/>
            <person name="Tallon L."/>
            <person name="Das S.P."/>
            <person name="Daugherty S."/>
            <person name="Mongodin E.F."/>
        </authorList>
    </citation>
    <scope>NUCLEOTIDE SEQUENCE [LARGE SCALE GENOMIC DNA]</scope>
    <source>
        <strain evidence="1 2">3783N1-6</strain>
    </source>
</reference>
<evidence type="ECO:0000313" key="1">
    <source>
        <dbReference type="EMBL" id="EYB08636.1"/>
    </source>
</evidence>
<organism evidence="1 2">
    <name type="scientific">Bacteroides fragilis str. 3783N1-6</name>
    <dbReference type="NCBI Taxonomy" id="1339310"/>
    <lineage>
        <taxon>Bacteria</taxon>
        <taxon>Pseudomonadati</taxon>
        <taxon>Bacteroidota</taxon>
        <taxon>Bacteroidia</taxon>
        <taxon>Bacteroidales</taxon>
        <taxon>Bacteroidaceae</taxon>
        <taxon>Bacteroides</taxon>
    </lineage>
</organism>
<comment type="caution">
    <text evidence="1">The sequence shown here is derived from an EMBL/GenBank/DDBJ whole genome shotgun (WGS) entry which is preliminary data.</text>
</comment>
<protein>
    <recommendedName>
        <fullName evidence="3">Lipoprotein</fullName>
    </recommendedName>
</protein>
<dbReference type="Proteomes" id="UP000021175">
    <property type="component" value="Unassembled WGS sequence"/>
</dbReference>
<sequence>MLFACYPFMIGFQKEIPFFSFYLLFFLRPDLAFFLKVNILKAGS</sequence>
<evidence type="ECO:0000313" key="2">
    <source>
        <dbReference type="Proteomes" id="UP000021175"/>
    </source>
</evidence>
<dbReference type="AlphaFoldDB" id="A0AB73AI90"/>
<gene>
    <name evidence="1" type="ORF">M119_3335</name>
</gene>
<accession>A0AB73AI90</accession>
<proteinExistence type="predicted"/>
<evidence type="ECO:0008006" key="3">
    <source>
        <dbReference type="Google" id="ProtNLM"/>
    </source>
</evidence>
<dbReference type="EMBL" id="JGEU01000040">
    <property type="protein sequence ID" value="EYB08636.1"/>
    <property type="molecule type" value="Genomic_DNA"/>
</dbReference>
<name>A0AB73AI90_BACFG</name>